<feature type="domain" description="YcgL" evidence="2">
    <location>
        <begin position="1"/>
        <end position="95"/>
    </location>
</feature>
<dbReference type="EMBL" id="VORZ01000001">
    <property type="protein sequence ID" value="TXD98280.1"/>
    <property type="molecule type" value="Genomic_DNA"/>
</dbReference>
<accession>A0A5C7A6F7</accession>
<protein>
    <recommendedName>
        <fullName evidence="1">YcgL domain-containing protein ES754_04960</fullName>
    </recommendedName>
</protein>
<gene>
    <name evidence="3" type="ORF">ES754_04960</name>
</gene>
<dbReference type="RefSeq" id="WP_147222590.1">
    <property type="nucleotide sequence ID" value="NZ_CAJGYY010000001.1"/>
</dbReference>
<dbReference type="InterPro" id="IPR038068">
    <property type="entry name" value="YcgL-like_sf"/>
</dbReference>
<evidence type="ECO:0000313" key="3">
    <source>
        <dbReference type="EMBL" id="TXD98280.1"/>
    </source>
</evidence>
<evidence type="ECO:0000256" key="1">
    <source>
        <dbReference type="HAMAP-Rule" id="MF_01866"/>
    </source>
</evidence>
<dbReference type="Gene3D" id="3.10.510.20">
    <property type="entry name" value="YcgL domain"/>
    <property type="match status" value="1"/>
</dbReference>
<comment type="caution">
    <text evidence="3">The sequence shown here is derived from an EMBL/GenBank/DDBJ whole genome shotgun (WGS) entry which is preliminary data.</text>
</comment>
<organism evidence="3 4">
    <name type="scientific">Psychrobacter frigidicola</name>
    <dbReference type="NCBI Taxonomy" id="45611"/>
    <lineage>
        <taxon>Bacteria</taxon>
        <taxon>Pseudomonadati</taxon>
        <taxon>Pseudomonadota</taxon>
        <taxon>Gammaproteobacteria</taxon>
        <taxon>Moraxellales</taxon>
        <taxon>Moraxellaceae</taxon>
        <taxon>Psychrobacter</taxon>
    </lineage>
</organism>
<dbReference type="PROSITE" id="PS51648">
    <property type="entry name" value="YCGL"/>
    <property type="match status" value="1"/>
</dbReference>
<dbReference type="PANTHER" id="PTHR38109">
    <property type="entry name" value="PROTEIN YCGL"/>
    <property type="match status" value="1"/>
</dbReference>
<evidence type="ECO:0000259" key="2">
    <source>
        <dbReference type="PROSITE" id="PS51648"/>
    </source>
</evidence>
<dbReference type="SUPFAM" id="SSF160191">
    <property type="entry name" value="YcgL-like"/>
    <property type="match status" value="1"/>
</dbReference>
<proteinExistence type="inferred from homology"/>
<keyword evidence="4" id="KW-1185">Reference proteome</keyword>
<reference evidence="3 4" key="1">
    <citation type="submission" date="2019-08" db="EMBL/GenBank/DDBJ databases">
        <title>Genome sequence of Psychrobacter frigidicola ACAM304 (type strain).</title>
        <authorList>
            <person name="Bowman J.P."/>
        </authorList>
    </citation>
    <scope>NUCLEOTIDE SEQUENCE [LARGE SCALE GENOMIC DNA]</scope>
    <source>
        <strain evidence="3 4">ACAM 304</strain>
    </source>
</reference>
<dbReference type="OrthoDB" id="7062382at2"/>
<dbReference type="AlphaFoldDB" id="A0A5C7A6F7"/>
<dbReference type="HAMAP" id="MF_01866">
    <property type="entry name" value="UPF0745"/>
    <property type="match status" value="1"/>
</dbReference>
<dbReference type="Pfam" id="PF05166">
    <property type="entry name" value="YcgL"/>
    <property type="match status" value="1"/>
</dbReference>
<sequence length="106" mass="12453">MHCDIYKFPKHNDMYVYIARPDYPDDTDEIKDWLSVLPKDFRSTLGVSKFVLHLDLSTTPTLARVDKDEVITKLKSQGYFVQMPPQDVMRRQAELRALDAQDNKYD</sequence>
<dbReference type="PANTHER" id="PTHR38109:SF1">
    <property type="entry name" value="PROTEIN YCGL"/>
    <property type="match status" value="1"/>
</dbReference>
<dbReference type="InterPro" id="IPR027354">
    <property type="entry name" value="YcgL_dom"/>
</dbReference>
<name>A0A5C7A6F7_9GAMM</name>
<evidence type="ECO:0000313" key="4">
    <source>
        <dbReference type="Proteomes" id="UP000321903"/>
    </source>
</evidence>
<dbReference type="Proteomes" id="UP000321903">
    <property type="component" value="Unassembled WGS sequence"/>
</dbReference>